<evidence type="ECO:0000256" key="5">
    <source>
        <dbReference type="SAM" id="Phobius"/>
    </source>
</evidence>
<feature type="transmembrane region" description="Helical" evidence="5">
    <location>
        <begin position="86"/>
        <end position="108"/>
    </location>
</feature>
<accession>A0A0T6B2S9</accession>
<gene>
    <name evidence="6" type="ORF">AMK59_5563</name>
</gene>
<keyword evidence="4 5" id="KW-0472">Membrane</keyword>
<keyword evidence="3 5" id="KW-1133">Transmembrane helix</keyword>
<dbReference type="InterPro" id="IPR018499">
    <property type="entry name" value="Tetraspanin/Peripherin"/>
</dbReference>
<dbReference type="SUPFAM" id="SSF48652">
    <property type="entry name" value="Tetraspanin"/>
    <property type="match status" value="1"/>
</dbReference>
<dbReference type="InterPro" id="IPR008952">
    <property type="entry name" value="Tetraspanin_EC2_sf"/>
</dbReference>
<keyword evidence="2 5" id="KW-0812">Transmembrane</keyword>
<dbReference type="CDD" id="cd03127">
    <property type="entry name" value="tetraspanin_LEL"/>
    <property type="match status" value="1"/>
</dbReference>
<keyword evidence="7" id="KW-1185">Reference proteome</keyword>
<dbReference type="EMBL" id="LJIG01016181">
    <property type="protein sequence ID" value="KRT81373.1"/>
    <property type="molecule type" value="Genomic_DNA"/>
</dbReference>
<evidence type="ECO:0000256" key="1">
    <source>
        <dbReference type="ARBA" id="ARBA00004141"/>
    </source>
</evidence>
<dbReference type="Pfam" id="PF00335">
    <property type="entry name" value="Tetraspanin"/>
    <property type="match status" value="1"/>
</dbReference>
<sequence length="116" mass="12674">MDRYGTKDADKDAWDNVQQRFKCCGIDGPNNWQGKLIPTSCCREKQDSGETESAVCKILQTKNSYLSTTGCYEEIKMEVQSNAKCLIGVGIGIAFIEVVGVVLACWLAKTVKSGGK</sequence>
<dbReference type="Proteomes" id="UP000051574">
    <property type="component" value="Unassembled WGS sequence"/>
</dbReference>
<dbReference type="AlphaFoldDB" id="A0A0T6B2S9"/>
<organism evidence="6 7">
    <name type="scientific">Oryctes borbonicus</name>
    <dbReference type="NCBI Taxonomy" id="1629725"/>
    <lineage>
        <taxon>Eukaryota</taxon>
        <taxon>Metazoa</taxon>
        <taxon>Ecdysozoa</taxon>
        <taxon>Arthropoda</taxon>
        <taxon>Hexapoda</taxon>
        <taxon>Insecta</taxon>
        <taxon>Pterygota</taxon>
        <taxon>Neoptera</taxon>
        <taxon>Endopterygota</taxon>
        <taxon>Coleoptera</taxon>
        <taxon>Polyphaga</taxon>
        <taxon>Scarabaeiformia</taxon>
        <taxon>Scarabaeidae</taxon>
        <taxon>Dynastinae</taxon>
        <taxon>Oryctes</taxon>
    </lineage>
</organism>
<comment type="subcellular location">
    <subcellularLocation>
        <location evidence="1">Membrane</location>
        <topology evidence="1">Multi-pass membrane protein</topology>
    </subcellularLocation>
</comment>
<dbReference type="GO" id="GO:0016020">
    <property type="term" value="C:membrane"/>
    <property type="evidence" value="ECO:0007669"/>
    <property type="project" value="UniProtKB-SubCell"/>
</dbReference>
<protein>
    <submittedName>
        <fullName evidence="6">Tetraspannin</fullName>
    </submittedName>
</protein>
<dbReference type="Gene3D" id="1.10.1450.10">
    <property type="entry name" value="Tetraspanin"/>
    <property type="match status" value="1"/>
</dbReference>
<evidence type="ECO:0000256" key="3">
    <source>
        <dbReference type="ARBA" id="ARBA00022989"/>
    </source>
</evidence>
<evidence type="ECO:0000313" key="7">
    <source>
        <dbReference type="Proteomes" id="UP000051574"/>
    </source>
</evidence>
<evidence type="ECO:0000313" key="6">
    <source>
        <dbReference type="EMBL" id="KRT81373.1"/>
    </source>
</evidence>
<evidence type="ECO:0000256" key="4">
    <source>
        <dbReference type="ARBA" id="ARBA00023136"/>
    </source>
</evidence>
<proteinExistence type="predicted"/>
<dbReference type="OrthoDB" id="5982705at2759"/>
<name>A0A0T6B2S9_9SCAR</name>
<comment type="caution">
    <text evidence="6">The sequence shown here is derived from an EMBL/GenBank/DDBJ whole genome shotgun (WGS) entry which is preliminary data.</text>
</comment>
<reference evidence="6 7" key="1">
    <citation type="submission" date="2015-09" db="EMBL/GenBank/DDBJ databases">
        <title>Draft genome of the scarab beetle Oryctes borbonicus.</title>
        <authorList>
            <person name="Meyer J.M."/>
            <person name="Markov G.V."/>
            <person name="Baskaran P."/>
            <person name="Herrmann M."/>
            <person name="Sommer R.J."/>
            <person name="Roedelsperger C."/>
        </authorList>
    </citation>
    <scope>NUCLEOTIDE SEQUENCE [LARGE SCALE GENOMIC DNA]</scope>
    <source>
        <strain evidence="6">OB123</strain>
        <tissue evidence="6">Whole animal</tissue>
    </source>
</reference>
<evidence type="ECO:0000256" key="2">
    <source>
        <dbReference type="ARBA" id="ARBA00022692"/>
    </source>
</evidence>